<feature type="repeat" description="PPR" evidence="2">
    <location>
        <begin position="305"/>
        <end position="335"/>
    </location>
</feature>
<proteinExistence type="predicted"/>
<dbReference type="SUPFAM" id="SSF48452">
    <property type="entry name" value="TPR-like"/>
    <property type="match status" value="2"/>
</dbReference>
<feature type="domain" description="DYW" evidence="3">
    <location>
        <begin position="646"/>
        <end position="738"/>
    </location>
</feature>
<dbReference type="InterPro" id="IPR046848">
    <property type="entry name" value="E_motif"/>
</dbReference>
<dbReference type="EMBL" id="JAHRHJ020000004">
    <property type="protein sequence ID" value="KAH9317982.1"/>
    <property type="molecule type" value="Genomic_DNA"/>
</dbReference>
<gene>
    <name evidence="4" type="ORF">KI387_019751</name>
</gene>
<dbReference type="Pfam" id="PF20430">
    <property type="entry name" value="Eplus_motif"/>
    <property type="match status" value="1"/>
</dbReference>
<reference evidence="4 5" key="1">
    <citation type="journal article" date="2021" name="Nat. Plants">
        <title>The Taxus genome provides insights into paclitaxel biosynthesis.</title>
        <authorList>
            <person name="Xiong X."/>
            <person name="Gou J."/>
            <person name="Liao Q."/>
            <person name="Li Y."/>
            <person name="Zhou Q."/>
            <person name="Bi G."/>
            <person name="Li C."/>
            <person name="Du R."/>
            <person name="Wang X."/>
            <person name="Sun T."/>
            <person name="Guo L."/>
            <person name="Liang H."/>
            <person name="Lu P."/>
            <person name="Wu Y."/>
            <person name="Zhang Z."/>
            <person name="Ro D.K."/>
            <person name="Shang Y."/>
            <person name="Huang S."/>
            <person name="Yan J."/>
        </authorList>
    </citation>
    <scope>NUCLEOTIDE SEQUENCE [LARGE SCALE GENOMIC DNA]</scope>
    <source>
        <strain evidence="4">Ta-2019</strain>
    </source>
</reference>
<dbReference type="GO" id="GO:0008270">
    <property type="term" value="F:zinc ion binding"/>
    <property type="evidence" value="ECO:0007669"/>
    <property type="project" value="InterPro"/>
</dbReference>
<feature type="repeat" description="PPR" evidence="2">
    <location>
        <begin position="103"/>
        <end position="137"/>
    </location>
</feature>
<name>A0AA38G7V9_TAXCH</name>
<dbReference type="AlphaFoldDB" id="A0AA38G7V9"/>
<feature type="repeat" description="PPR" evidence="2">
    <location>
        <begin position="336"/>
        <end position="370"/>
    </location>
</feature>
<dbReference type="PANTHER" id="PTHR47926">
    <property type="entry name" value="PENTATRICOPEPTIDE REPEAT-CONTAINING PROTEIN"/>
    <property type="match status" value="1"/>
</dbReference>
<dbReference type="Pfam" id="PF12854">
    <property type="entry name" value="PPR_1"/>
    <property type="match status" value="1"/>
</dbReference>
<dbReference type="InterPro" id="IPR011990">
    <property type="entry name" value="TPR-like_helical_dom_sf"/>
</dbReference>
<comment type="caution">
    <text evidence="4">The sequence shown here is derived from an EMBL/GenBank/DDBJ whole genome shotgun (WGS) entry which is preliminary data.</text>
</comment>
<dbReference type="InterPro" id="IPR046960">
    <property type="entry name" value="PPR_At4g14850-like_plant"/>
</dbReference>
<protein>
    <recommendedName>
        <fullName evidence="3">DYW domain-containing protein</fullName>
    </recommendedName>
</protein>
<sequence>MARLELKLKALCSEGRLKEAIHILLTTHNPHVEPRTYIQLLQTCIVKNALSEGKQIHLHINHNTTDFKLSTHTSLQCKLISMYDKCGSLEDARTVFDDMSEPNLSSWNTIVGAYRRHGLPREALKLFYQMQRTSVKPDSFTFSSILPACASTEALEPGMEIHRTIMESTFLSDAVVVNAVIDMYAKCGSMKKARQLFDKMPQRNVVSWNAIVFGYAHNGVIDEAWRLFQEMPQRNVISWNAVVAGYAHNGLLEKALEVINQMQLDGIKPNSATFAGILPACTQMGALEQGVEIHRRIRENGFLSDVVLGNTLIAMYAKCGSIQKARELFDQLPQQDVVSWNAIIAGYAQHGLVENALEIFSQMQGTDIQSDQFTFSSILSACTKTGSLEWGMEIHQRIIGSGLFSEVVAVNALIDMYAKCGRIKKARRLFDKMHDRNVVSWTTMIAGYALHGYGWDALKLFELMKHSGTNPNHVSFVCVLYACSHAGLVEEGCKYFCHITPKMDHYACMVDLLGRAGHLEEALNFIIKMPIIPDEVVWMCLFAACRSRKNIWLGEFVATLVFELDPKCASPYILLSNIYADVGRWDGVQKVRKMMKDKGIKKVPGFSWIEVHKMVHTFCVGDRSHPQTQGIYAMLENLSWEVKAAGYIPNTRLALNNVEELEKKLFLHPHSEMLAIAFGLLNTPPGTTIRVVKNLRVCGDCHTATKIMSKIVAREIVVRDANRFHHFEQGECSCGDYWKSQQRWTEKLKEAAKERRGKFEGNGKLHSKRYMHMSLCQALKLSICGINCESFSQRKKLRLENTTIVLSGLMRGRKNNLAKAFHKSSLKEAILLQNRSKI</sequence>
<organism evidence="4 5">
    <name type="scientific">Taxus chinensis</name>
    <name type="common">Chinese yew</name>
    <name type="synonym">Taxus wallichiana var. chinensis</name>
    <dbReference type="NCBI Taxonomy" id="29808"/>
    <lineage>
        <taxon>Eukaryota</taxon>
        <taxon>Viridiplantae</taxon>
        <taxon>Streptophyta</taxon>
        <taxon>Embryophyta</taxon>
        <taxon>Tracheophyta</taxon>
        <taxon>Spermatophyta</taxon>
        <taxon>Pinopsida</taxon>
        <taxon>Pinidae</taxon>
        <taxon>Conifers II</taxon>
        <taxon>Cupressales</taxon>
        <taxon>Taxaceae</taxon>
        <taxon>Taxus</taxon>
    </lineage>
</organism>
<feature type="repeat" description="PPR" evidence="2">
    <location>
        <begin position="406"/>
        <end position="440"/>
    </location>
</feature>
<dbReference type="GO" id="GO:0009451">
    <property type="term" value="P:RNA modification"/>
    <property type="evidence" value="ECO:0007669"/>
    <property type="project" value="InterPro"/>
</dbReference>
<dbReference type="FunFam" id="1.25.40.10:FF:000366">
    <property type="entry name" value="Pentatricopeptide (PPR) repeat-containing protein"/>
    <property type="match status" value="1"/>
</dbReference>
<dbReference type="FunFam" id="1.25.40.10:FF:000417">
    <property type="entry name" value="Pentatricopeptide repeat-containing protein At4g38010"/>
    <property type="match status" value="1"/>
</dbReference>
<evidence type="ECO:0000256" key="2">
    <source>
        <dbReference type="PROSITE-ProRule" id="PRU00708"/>
    </source>
</evidence>
<feature type="repeat" description="PPR" evidence="2">
    <location>
        <begin position="173"/>
        <end position="207"/>
    </location>
</feature>
<feature type="non-terminal residue" evidence="4">
    <location>
        <position position="838"/>
    </location>
</feature>
<feature type="repeat" description="PPR" evidence="2">
    <location>
        <begin position="371"/>
        <end position="405"/>
    </location>
</feature>
<dbReference type="NCBIfam" id="TIGR00756">
    <property type="entry name" value="PPR"/>
    <property type="match status" value="7"/>
</dbReference>
<dbReference type="PANTHER" id="PTHR47926:SF347">
    <property type="entry name" value="PENTATRICOPEPTIDE REPEAT-CONTAINING PROTEIN"/>
    <property type="match status" value="1"/>
</dbReference>
<keyword evidence="1" id="KW-0677">Repeat</keyword>
<evidence type="ECO:0000256" key="1">
    <source>
        <dbReference type="ARBA" id="ARBA00022737"/>
    </source>
</evidence>
<feature type="repeat" description="PPR" evidence="2">
    <location>
        <begin position="235"/>
        <end position="269"/>
    </location>
</feature>
<evidence type="ECO:0000259" key="3">
    <source>
        <dbReference type="Pfam" id="PF14432"/>
    </source>
</evidence>
<dbReference type="Pfam" id="PF20431">
    <property type="entry name" value="E_motif"/>
    <property type="match status" value="1"/>
</dbReference>
<dbReference type="InterPro" id="IPR002885">
    <property type="entry name" value="PPR_rpt"/>
</dbReference>
<dbReference type="Pfam" id="PF13041">
    <property type="entry name" value="PPR_2"/>
    <property type="match status" value="4"/>
</dbReference>
<evidence type="ECO:0000313" key="5">
    <source>
        <dbReference type="Proteomes" id="UP000824469"/>
    </source>
</evidence>
<dbReference type="Pfam" id="PF01535">
    <property type="entry name" value="PPR"/>
    <property type="match status" value="3"/>
</dbReference>
<accession>A0AA38G7V9</accession>
<keyword evidence="5" id="KW-1185">Reference proteome</keyword>
<dbReference type="Gene3D" id="1.25.40.10">
    <property type="entry name" value="Tetratricopeptide repeat domain"/>
    <property type="match status" value="5"/>
</dbReference>
<dbReference type="FunFam" id="1.25.40.10:FF:000031">
    <property type="entry name" value="Pentatricopeptide repeat-containing protein mitochondrial"/>
    <property type="match status" value="1"/>
</dbReference>
<dbReference type="Pfam" id="PF14432">
    <property type="entry name" value="DYW_deaminase"/>
    <property type="match status" value="1"/>
</dbReference>
<evidence type="ECO:0000313" key="4">
    <source>
        <dbReference type="EMBL" id="KAH9317982.1"/>
    </source>
</evidence>
<dbReference type="InterPro" id="IPR046849">
    <property type="entry name" value="E2_motif"/>
</dbReference>
<dbReference type="PROSITE" id="PS51375">
    <property type="entry name" value="PPR"/>
    <property type="match status" value="7"/>
</dbReference>
<dbReference type="FunFam" id="1.25.40.10:FF:000381">
    <property type="entry name" value="Pentatricopeptide repeat-containing protein"/>
    <property type="match status" value="1"/>
</dbReference>
<dbReference type="FunFam" id="1.25.40.10:FF:000348">
    <property type="entry name" value="Pentatricopeptide repeat-containing protein chloroplastic"/>
    <property type="match status" value="1"/>
</dbReference>
<dbReference type="GO" id="GO:0003723">
    <property type="term" value="F:RNA binding"/>
    <property type="evidence" value="ECO:0007669"/>
    <property type="project" value="InterPro"/>
</dbReference>
<dbReference type="Proteomes" id="UP000824469">
    <property type="component" value="Unassembled WGS sequence"/>
</dbReference>
<dbReference type="InterPro" id="IPR032867">
    <property type="entry name" value="DYW_dom"/>
</dbReference>
<dbReference type="OMA" id="TIMESTF"/>